<feature type="compositionally biased region" description="Polar residues" evidence="1">
    <location>
        <begin position="152"/>
        <end position="169"/>
    </location>
</feature>
<name>A0ABN7ISJ6_9BASI</name>
<proteinExistence type="predicted"/>
<dbReference type="SUPFAM" id="SSF53098">
    <property type="entry name" value="Ribonuclease H-like"/>
    <property type="match status" value="1"/>
</dbReference>
<dbReference type="Proteomes" id="UP000836402">
    <property type="component" value="Unassembled WGS sequence"/>
</dbReference>
<evidence type="ECO:0000256" key="1">
    <source>
        <dbReference type="SAM" id="MobiDB-lite"/>
    </source>
</evidence>
<feature type="region of interest" description="Disordered" evidence="1">
    <location>
        <begin position="148"/>
        <end position="169"/>
    </location>
</feature>
<protein>
    <recommendedName>
        <fullName evidence="4">RNase H type-1 domain-containing protein</fullName>
    </recommendedName>
</protein>
<dbReference type="CDD" id="cd09276">
    <property type="entry name" value="Rnase_HI_RT_non_LTR"/>
    <property type="match status" value="1"/>
</dbReference>
<comment type="caution">
    <text evidence="2">The sequence shown here is derived from an EMBL/GenBank/DDBJ whole genome shotgun (WGS) entry which is preliminary data.</text>
</comment>
<sequence>REQAIADSLASKGDTFSPVFFSDGSLVDEGVGAAAYDPWSGRSQSAFLGGSWSNTVFEAELEGIQLALMMALQDYAELWSITIIVDNQAAIRALAVAPRRSSASICSSPYTSWSNECIVCTQPASFNCSGAQDMKGLKGMKWWTVLPRRQPEQSGQEKTPSQPASPRSN</sequence>
<dbReference type="Gene3D" id="3.30.420.10">
    <property type="entry name" value="Ribonuclease H-like superfamily/Ribonuclease H"/>
    <property type="match status" value="1"/>
</dbReference>
<feature type="non-terminal residue" evidence="2">
    <location>
        <position position="1"/>
    </location>
</feature>
<evidence type="ECO:0000313" key="3">
    <source>
        <dbReference type="Proteomes" id="UP000836402"/>
    </source>
</evidence>
<accession>A0ABN7ISJ6</accession>
<dbReference type="InterPro" id="IPR036397">
    <property type="entry name" value="RNaseH_sf"/>
</dbReference>
<dbReference type="InterPro" id="IPR012337">
    <property type="entry name" value="RNaseH-like_sf"/>
</dbReference>
<organism evidence="2 3">
    <name type="scientific">Tilletia caries</name>
    <name type="common">wheat bunt fungus</name>
    <dbReference type="NCBI Taxonomy" id="13290"/>
    <lineage>
        <taxon>Eukaryota</taxon>
        <taxon>Fungi</taxon>
        <taxon>Dikarya</taxon>
        <taxon>Basidiomycota</taxon>
        <taxon>Ustilaginomycotina</taxon>
        <taxon>Exobasidiomycetes</taxon>
        <taxon>Tilletiales</taxon>
        <taxon>Tilletiaceae</taxon>
        <taxon>Tilletia</taxon>
    </lineage>
</organism>
<gene>
    <name evidence="2" type="ORF">JKIAZH3_G8931</name>
</gene>
<dbReference type="EMBL" id="CAJHJG010001840">
    <property type="protein sequence ID" value="CAD6915235.1"/>
    <property type="molecule type" value="Genomic_DNA"/>
</dbReference>
<evidence type="ECO:0008006" key="4">
    <source>
        <dbReference type="Google" id="ProtNLM"/>
    </source>
</evidence>
<keyword evidence="3" id="KW-1185">Reference proteome</keyword>
<evidence type="ECO:0000313" key="2">
    <source>
        <dbReference type="EMBL" id="CAD6915235.1"/>
    </source>
</evidence>
<reference evidence="2" key="1">
    <citation type="submission" date="2020-10" db="EMBL/GenBank/DDBJ databases">
        <authorList>
            <person name="Sedaghatjoo S."/>
        </authorList>
    </citation>
    <scope>NUCLEOTIDE SEQUENCE</scope>
    <source>
        <strain evidence="2">AZH3</strain>
    </source>
</reference>